<sequence>MAATPALGKRPQRGPFAWAGAFTGFYPATATDLDGFDPVARFLYAARSVILVISAQAAGIAGLLAATDRRFEWAPFVLVFLGYLVLHAISNLSNDYFGYKRGHDTEDSPRRRYTLHPVASGVFTMRFLATGLVVLGAVAAAIGIYFVALRGWGAVWLTIAGAVLLYAYDAAPRALKELGLGELAAFLVWGPLMIGGGYYVITGHWSGDAFLASVPYGLGVASILIGKHIDQRGFDTSQDQRTLPVLLGEAWARRLNLTVVVLIYLTAALGVAVGALTPFVAIVLLAGPRALRALSVMSRPTPAEPPAGYVGWPLWYHRVCLVHNRAFGWLFLLGLAVGAIWPGSLLGR</sequence>
<feature type="transmembrane region" description="Helical" evidence="8">
    <location>
        <begin position="261"/>
        <end position="287"/>
    </location>
</feature>
<dbReference type="CDD" id="cd13962">
    <property type="entry name" value="PT_UbiA_UBIAD1"/>
    <property type="match status" value="1"/>
</dbReference>
<gene>
    <name evidence="9" type="ORF">M6B22_12565</name>
</gene>
<evidence type="ECO:0000313" key="10">
    <source>
        <dbReference type="Proteomes" id="UP001164693"/>
    </source>
</evidence>
<dbReference type="Pfam" id="PF01040">
    <property type="entry name" value="UbiA"/>
    <property type="match status" value="1"/>
</dbReference>
<comment type="subcellular location">
    <subcellularLocation>
        <location evidence="1">Membrane</location>
        <topology evidence="1">Multi-pass membrane protein</topology>
    </subcellularLocation>
</comment>
<feature type="transmembrane region" description="Helical" evidence="8">
    <location>
        <begin position="326"/>
        <end position="346"/>
    </location>
</feature>
<feature type="transmembrane region" description="Helical" evidence="8">
    <location>
        <begin position="154"/>
        <end position="171"/>
    </location>
</feature>
<dbReference type="InterPro" id="IPR044878">
    <property type="entry name" value="UbiA_sf"/>
</dbReference>
<dbReference type="Gene3D" id="1.10.357.140">
    <property type="entry name" value="UbiA prenyltransferase"/>
    <property type="match status" value="1"/>
</dbReference>
<keyword evidence="5 8" id="KW-0812">Transmembrane</keyword>
<feature type="transmembrane region" description="Helical" evidence="8">
    <location>
        <begin position="49"/>
        <end position="67"/>
    </location>
</feature>
<evidence type="ECO:0000256" key="5">
    <source>
        <dbReference type="ARBA" id="ARBA00022692"/>
    </source>
</evidence>
<feature type="transmembrane region" description="Helical" evidence="8">
    <location>
        <begin position="127"/>
        <end position="148"/>
    </location>
</feature>
<dbReference type="EMBL" id="CP097463">
    <property type="protein sequence ID" value="WAX55379.1"/>
    <property type="molecule type" value="Genomic_DNA"/>
</dbReference>
<dbReference type="InterPro" id="IPR026046">
    <property type="entry name" value="UBIAD1"/>
</dbReference>
<dbReference type="PANTHER" id="PTHR13929">
    <property type="entry name" value="1,4-DIHYDROXY-2-NAPHTHOATE OCTAPRENYLTRANSFERASE"/>
    <property type="match status" value="1"/>
</dbReference>
<evidence type="ECO:0000313" key="9">
    <source>
        <dbReference type="EMBL" id="WAX55379.1"/>
    </source>
</evidence>
<evidence type="ECO:0000256" key="3">
    <source>
        <dbReference type="ARBA" id="ARBA00022428"/>
    </source>
</evidence>
<dbReference type="Proteomes" id="UP001164693">
    <property type="component" value="Chromosome"/>
</dbReference>
<dbReference type="RefSeq" id="WP_269441887.1">
    <property type="nucleotide sequence ID" value="NZ_CP097463.1"/>
</dbReference>
<evidence type="ECO:0000256" key="6">
    <source>
        <dbReference type="ARBA" id="ARBA00022989"/>
    </source>
</evidence>
<evidence type="ECO:0000256" key="4">
    <source>
        <dbReference type="ARBA" id="ARBA00022679"/>
    </source>
</evidence>
<accession>A0ABY7JW21</accession>
<keyword evidence="4" id="KW-0808">Transferase</keyword>
<keyword evidence="6 8" id="KW-1133">Transmembrane helix</keyword>
<comment type="pathway">
    <text evidence="2">Quinol/quinone metabolism; menaquinone biosynthesis.</text>
</comment>
<dbReference type="InterPro" id="IPR000537">
    <property type="entry name" value="UbiA_prenyltransferase"/>
</dbReference>
<organism evidence="9 10">
    <name type="scientific">Jatrophihabitans cynanchi</name>
    <dbReference type="NCBI Taxonomy" id="2944128"/>
    <lineage>
        <taxon>Bacteria</taxon>
        <taxon>Bacillati</taxon>
        <taxon>Actinomycetota</taxon>
        <taxon>Actinomycetes</taxon>
        <taxon>Jatrophihabitantales</taxon>
        <taxon>Jatrophihabitantaceae</taxon>
        <taxon>Jatrophihabitans</taxon>
    </lineage>
</organism>
<proteinExistence type="predicted"/>
<evidence type="ECO:0000256" key="7">
    <source>
        <dbReference type="ARBA" id="ARBA00023136"/>
    </source>
</evidence>
<keyword evidence="3" id="KW-0474">Menaquinone biosynthesis</keyword>
<keyword evidence="10" id="KW-1185">Reference proteome</keyword>
<feature type="transmembrane region" description="Helical" evidence="8">
    <location>
        <begin position="73"/>
        <end position="92"/>
    </location>
</feature>
<evidence type="ECO:0000256" key="8">
    <source>
        <dbReference type="SAM" id="Phobius"/>
    </source>
</evidence>
<protein>
    <submittedName>
        <fullName evidence="9">Prenyltransferase</fullName>
    </submittedName>
</protein>
<evidence type="ECO:0000256" key="1">
    <source>
        <dbReference type="ARBA" id="ARBA00004141"/>
    </source>
</evidence>
<evidence type="ECO:0000256" key="2">
    <source>
        <dbReference type="ARBA" id="ARBA00004863"/>
    </source>
</evidence>
<name>A0ABY7JW21_9ACTN</name>
<dbReference type="PANTHER" id="PTHR13929:SF0">
    <property type="entry name" value="UBIA PRENYLTRANSFERASE DOMAIN-CONTAINING PROTEIN 1"/>
    <property type="match status" value="1"/>
</dbReference>
<keyword evidence="7 8" id="KW-0472">Membrane</keyword>
<feature type="transmembrane region" description="Helical" evidence="8">
    <location>
        <begin position="183"/>
        <end position="201"/>
    </location>
</feature>
<reference evidence="9" key="1">
    <citation type="submission" date="2022-05" db="EMBL/GenBank/DDBJ databases">
        <title>Jatrophihabitans sp. SB3-54 whole genome sequence.</title>
        <authorList>
            <person name="Suh M.K."/>
            <person name="Eom M.K."/>
            <person name="Kim J.S."/>
            <person name="Kim H.S."/>
            <person name="Do H.E."/>
            <person name="Shin Y.K."/>
            <person name="Lee J.-S."/>
        </authorList>
    </citation>
    <scope>NUCLEOTIDE SEQUENCE</scope>
    <source>
        <strain evidence="9">SB3-54</strain>
    </source>
</reference>